<keyword evidence="2" id="KW-1003">Cell membrane</keyword>
<feature type="transmembrane region" description="Helical" evidence="8">
    <location>
        <begin position="6"/>
        <end position="32"/>
    </location>
</feature>
<dbReference type="GO" id="GO:0005886">
    <property type="term" value="C:plasma membrane"/>
    <property type="evidence" value="ECO:0007669"/>
    <property type="project" value="InterPro"/>
</dbReference>
<dbReference type="EMBL" id="DVOJ01000005">
    <property type="protein sequence ID" value="HIV01198.1"/>
    <property type="molecule type" value="Genomic_DNA"/>
</dbReference>
<dbReference type="Pfam" id="PF01790">
    <property type="entry name" value="LGT"/>
    <property type="match status" value="1"/>
</dbReference>
<feature type="compositionally biased region" description="Basic and acidic residues" evidence="7">
    <location>
        <begin position="266"/>
        <end position="304"/>
    </location>
</feature>
<feature type="transmembrane region" description="Helical" evidence="8">
    <location>
        <begin position="225"/>
        <end position="245"/>
    </location>
</feature>
<feature type="transmembrane region" description="Helical" evidence="8">
    <location>
        <begin position="44"/>
        <end position="67"/>
    </location>
</feature>
<evidence type="ECO:0000256" key="1">
    <source>
        <dbReference type="ARBA" id="ARBA00007150"/>
    </source>
</evidence>
<reference evidence="9" key="2">
    <citation type="journal article" date="2021" name="PeerJ">
        <title>Extensive microbial diversity within the chicken gut microbiome revealed by metagenomics and culture.</title>
        <authorList>
            <person name="Gilroy R."/>
            <person name="Ravi A."/>
            <person name="Getino M."/>
            <person name="Pursley I."/>
            <person name="Horton D.L."/>
            <person name="Alikhan N.F."/>
            <person name="Baker D."/>
            <person name="Gharbi K."/>
            <person name="Hall N."/>
            <person name="Watson M."/>
            <person name="Adriaenssens E.M."/>
            <person name="Foster-Nyarko E."/>
            <person name="Jarju S."/>
            <person name="Secka A."/>
            <person name="Antonio M."/>
            <person name="Oren A."/>
            <person name="Chaudhuri R.R."/>
            <person name="La Ragione R."/>
            <person name="Hildebrand F."/>
            <person name="Pallen M.J."/>
        </authorList>
    </citation>
    <scope>NUCLEOTIDE SEQUENCE</scope>
    <source>
        <strain evidence="9">CHK186-9395</strain>
    </source>
</reference>
<keyword evidence="3 9" id="KW-0808">Transferase</keyword>
<feature type="transmembrane region" description="Helical" evidence="8">
    <location>
        <begin position="114"/>
        <end position="143"/>
    </location>
</feature>
<evidence type="ECO:0000256" key="8">
    <source>
        <dbReference type="SAM" id="Phobius"/>
    </source>
</evidence>
<keyword evidence="5 8" id="KW-1133">Transmembrane helix</keyword>
<evidence type="ECO:0000256" key="4">
    <source>
        <dbReference type="ARBA" id="ARBA00022692"/>
    </source>
</evidence>
<comment type="caution">
    <text evidence="9">The sequence shown here is derived from an EMBL/GenBank/DDBJ whole genome shotgun (WGS) entry which is preliminary data.</text>
</comment>
<dbReference type="GO" id="GO:0042158">
    <property type="term" value="P:lipoprotein biosynthetic process"/>
    <property type="evidence" value="ECO:0007669"/>
    <property type="project" value="InterPro"/>
</dbReference>
<dbReference type="PANTHER" id="PTHR30589:SF0">
    <property type="entry name" value="PHOSPHATIDYLGLYCEROL--PROLIPOPROTEIN DIACYLGLYCERYL TRANSFERASE"/>
    <property type="match status" value="1"/>
</dbReference>
<dbReference type="PANTHER" id="PTHR30589">
    <property type="entry name" value="PROLIPOPROTEIN DIACYLGLYCERYL TRANSFERASE"/>
    <property type="match status" value="1"/>
</dbReference>
<feature type="region of interest" description="Disordered" evidence="7">
    <location>
        <begin position="255"/>
        <end position="304"/>
    </location>
</feature>
<comment type="similarity">
    <text evidence="1">Belongs to the Lgt family.</text>
</comment>
<proteinExistence type="inferred from homology"/>
<feature type="transmembrane region" description="Helical" evidence="8">
    <location>
        <begin position="163"/>
        <end position="184"/>
    </location>
</feature>
<evidence type="ECO:0000256" key="5">
    <source>
        <dbReference type="ARBA" id="ARBA00022989"/>
    </source>
</evidence>
<feature type="transmembrane region" description="Helical" evidence="8">
    <location>
        <begin position="191"/>
        <end position="210"/>
    </location>
</feature>
<evidence type="ECO:0000313" key="9">
    <source>
        <dbReference type="EMBL" id="HIV01198.1"/>
    </source>
</evidence>
<sequence length="304" mass="34562">MLPDKIFGLFSMYGLMIGVGIILCFVVLYVYGKRAKMNSKFLDFVFYNGIVSIIGGFFFAFLVQAILDYIAHPENGFHFQNITFMGGLLGGAGIFLIGYFIFRKKYPKGEILKLLQIVPCCILIAHAFGRIGCFCAGCCYGIETDSWLGIEFPAHPGVKVYPTQLFEAIFLFLLFALCSILFYKRNFKYNLPLYMIGYGVFRFCIEFIRGDDRGAFILGMSPSQFWSVLLVLGGIAVIFLIKYLYKKQDTEEESLALDSPIGADYPEEKEISPENDNKEEKKENNKLKKENQKKLGDLDDNKKE</sequence>
<dbReference type="AlphaFoldDB" id="A0A9D1NDM5"/>
<dbReference type="GO" id="GO:0008961">
    <property type="term" value="F:phosphatidylglycerol-prolipoprotein diacylglyceryl transferase activity"/>
    <property type="evidence" value="ECO:0007669"/>
    <property type="project" value="InterPro"/>
</dbReference>
<name>A0A9D1NDM5_9FIRM</name>
<evidence type="ECO:0000256" key="3">
    <source>
        <dbReference type="ARBA" id="ARBA00022679"/>
    </source>
</evidence>
<dbReference type="Proteomes" id="UP000886861">
    <property type="component" value="Unassembled WGS sequence"/>
</dbReference>
<evidence type="ECO:0000313" key="10">
    <source>
        <dbReference type="Proteomes" id="UP000886861"/>
    </source>
</evidence>
<protein>
    <submittedName>
        <fullName evidence="9">Prolipoprotein diacylglyceryl transferase</fullName>
    </submittedName>
</protein>
<evidence type="ECO:0000256" key="7">
    <source>
        <dbReference type="SAM" id="MobiDB-lite"/>
    </source>
</evidence>
<dbReference type="InterPro" id="IPR001640">
    <property type="entry name" value="Lgt"/>
</dbReference>
<organism evidence="9 10">
    <name type="scientific">Candidatus Caccopulliclostridium gallistercoris</name>
    <dbReference type="NCBI Taxonomy" id="2840719"/>
    <lineage>
        <taxon>Bacteria</taxon>
        <taxon>Bacillati</taxon>
        <taxon>Bacillota</taxon>
        <taxon>Clostridia</taxon>
        <taxon>Candidatus Caccopulliclostridium</taxon>
    </lineage>
</organism>
<reference evidence="9" key="1">
    <citation type="submission" date="2020-10" db="EMBL/GenBank/DDBJ databases">
        <authorList>
            <person name="Gilroy R."/>
        </authorList>
    </citation>
    <scope>NUCLEOTIDE SEQUENCE</scope>
    <source>
        <strain evidence="9">CHK186-9395</strain>
    </source>
</reference>
<gene>
    <name evidence="9" type="ORF">IAA62_01410</name>
</gene>
<keyword evidence="6 8" id="KW-0472">Membrane</keyword>
<feature type="transmembrane region" description="Helical" evidence="8">
    <location>
        <begin position="79"/>
        <end position="102"/>
    </location>
</feature>
<accession>A0A9D1NDM5</accession>
<evidence type="ECO:0000256" key="6">
    <source>
        <dbReference type="ARBA" id="ARBA00023136"/>
    </source>
</evidence>
<evidence type="ECO:0000256" key="2">
    <source>
        <dbReference type="ARBA" id="ARBA00022475"/>
    </source>
</evidence>
<keyword evidence="4 8" id="KW-0812">Transmembrane</keyword>